<sequence length="97" mass="10353">MSDPSAGTSRVGIRALRQNLSVYIQRIHRGERFEVTDRGRPVALLVPLAGSLSPLARLIAEGRASMPHGDLLDLPAPAGKPSKAAGNALIADRDDRF</sequence>
<organism evidence="3 4">
    <name type="scientific">Geodia barretti</name>
    <name type="common">Barrett's horny sponge</name>
    <dbReference type="NCBI Taxonomy" id="519541"/>
    <lineage>
        <taxon>Eukaryota</taxon>
        <taxon>Metazoa</taxon>
        <taxon>Porifera</taxon>
        <taxon>Demospongiae</taxon>
        <taxon>Heteroscleromorpha</taxon>
        <taxon>Tetractinellida</taxon>
        <taxon>Astrophorina</taxon>
        <taxon>Geodiidae</taxon>
        <taxon>Geodia</taxon>
    </lineage>
</organism>
<comment type="caution">
    <text evidence="3">The sequence shown here is derived from an EMBL/GenBank/DDBJ whole genome shotgun (WGS) entry which is preliminary data.</text>
</comment>
<dbReference type="InterPro" id="IPR036165">
    <property type="entry name" value="YefM-like_sf"/>
</dbReference>
<feature type="region of interest" description="Disordered" evidence="2">
    <location>
        <begin position="76"/>
        <end position="97"/>
    </location>
</feature>
<dbReference type="NCBIfam" id="TIGR01552">
    <property type="entry name" value="phd_fam"/>
    <property type="match status" value="1"/>
</dbReference>
<feature type="compositionally biased region" description="Low complexity" evidence="2">
    <location>
        <begin position="76"/>
        <end position="88"/>
    </location>
</feature>
<evidence type="ECO:0000256" key="2">
    <source>
        <dbReference type="SAM" id="MobiDB-lite"/>
    </source>
</evidence>
<comment type="similarity">
    <text evidence="1">Belongs to the phD/YefM antitoxin family.</text>
</comment>
<dbReference type="EMBL" id="CASHTH010001635">
    <property type="protein sequence ID" value="CAI8017498.1"/>
    <property type="molecule type" value="Genomic_DNA"/>
</dbReference>
<dbReference type="AlphaFoldDB" id="A0AA35WDM3"/>
<evidence type="ECO:0000313" key="3">
    <source>
        <dbReference type="EMBL" id="CAI8017498.1"/>
    </source>
</evidence>
<gene>
    <name evidence="3" type="ORF">GBAR_LOCUS10617</name>
</gene>
<protein>
    <submittedName>
        <fullName evidence="3">Antitoxin VapB46</fullName>
    </submittedName>
</protein>
<dbReference type="SUPFAM" id="SSF143120">
    <property type="entry name" value="YefM-like"/>
    <property type="match status" value="1"/>
</dbReference>
<keyword evidence="4" id="KW-1185">Reference proteome</keyword>
<accession>A0AA35WDM3</accession>
<dbReference type="Gene3D" id="3.40.1620.10">
    <property type="entry name" value="YefM-like domain"/>
    <property type="match status" value="1"/>
</dbReference>
<evidence type="ECO:0000313" key="4">
    <source>
        <dbReference type="Proteomes" id="UP001174909"/>
    </source>
</evidence>
<reference evidence="3" key="1">
    <citation type="submission" date="2023-03" db="EMBL/GenBank/DDBJ databases">
        <authorList>
            <person name="Steffen K."/>
            <person name="Cardenas P."/>
        </authorList>
    </citation>
    <scope>NUCLEOTIDE SEQUENCE</scope>
</reference>
<dbReference type="Proteomes" id="UP001174909">
    <property type="component" value="Unassembled WGS sequence"/>
</dbReference>
<proteinExistence type="inferred from homology"/>
<evidence type="ECO:0000256" key="1">
    <source>
        <dbReference type="ARBA" id="ARBA00009981"/>
    </source>
</evidence>
<name>A0AA35WDM3_GEOBA</name>